<feature type="domain" description="PIN" evidence="1">
    <location>
        <begin position="4"/>
        <end position="122"/>
    </location>
</feature>
<dbReference type="KEGG" id="hha:Hhal_0789"/>
<dbReference type="InterPro" id="IPR041705">
    <property type="entry name" value="PIN_Sll0205"/>
</dbReference>
<accession>A1WV53</accession>
<protein>
    <submittedName>
        <fullName evidence="2">PilT protein domain protein</fullName>
    </submittedName>
</protein>
<dbReference type="SUPFAM" id="SSF88723">
    <property type="entry name" value="PIN domain-like"/>
    <property type="match status" value="1"/>
</dbReference>
<evidence type="ECO:0000313" key="3">
    <source>
        <dbReference type="Proteomes" id="UP000000647"/>
    </source>
</evidence>
<dbReference type="Gene3D" id="3.40.50.1010">
    <property type="entry name" value="5'-nuclease"/>
    <property type="match status" value="1"/>
</dbReference>
<dbReference type="InterPro" id="IPR002716">
    <property type="entry name" value="PIN_dom"/>
</dbReference>
<gene>
    <name evidence="2" type="ordered locus">Hhal_0789</name>
</gene>
<proteinExistence type="predicted"/>
<dbReference type="STRING" id="349124.Hhal_0789"/>
<dbReference type="RefSeq" id="WP_011813588.1">
    <property type="nucleotide sequence ID" value="NC_008789.1"/>
</dbReference>
<evidence type="ECO:0000313" key="2">
    <source>
        <dbReference type="EMBL" id="ABM61565.1"/>
    </source>
</evidence>
<evidence type="ECO:0000259" key="1">
    <source>
        <dbReference type="Pfam" id="PF01850"/>
    </source>
</evidence>
<dbReference type="HOGENOM" id="CLU_129890_0_1_6"/>
<organism evidence="2 3">
    <name type="scientific">Halorhodospira halophila (strain DSM 244 / SL1)</name>
    <name type="common">Ectothiorhodospira halophila (strain DSM 244 / SL1)</name>
    <dbReference type="NCBI Taxonomy" id="349124"/>
    <lineage>
        <taxon>Bacteria</taxon>
        <taxon>Pseudomonadati</taxon>
        <taxon>Pseudomonadota</taxon>
        <taxon>Gammaproteobacteria</taxon>
        <taxon>Chromatiales</taxon>
        <taxon>Ectothiorhodospiraceae</taxon>
        <taxon>Halorhodospira</taxon>
    </lineage>
</organism>
<dbReference type="PANTHER" id="PTHR36173">
    <property type="entry name" value="RIBONUCLEASE VAPC16-RELATED"/>
    <property type="match status" value="1"/>
</dbReference>
<dbReference type="eggNOG" id="COG3744">
    <property type="taxonomic scope" value="Bacteria"/>
</dbReference>
<dbReference type="EMBL" id="CP000544">
    <property type="protein sequence ID" value="ABM61565.1"/>
    <property type="molecule type" value="Genomic_DNA"/>
</dbReference>
<dbReference type="AlphaFoldDB" id="A1WV53"/>
<sequence>MHLLLDTHILLWAAADSPRLSQEARELLLDPEHQLAYSAASLWEITIKRGLGRDDFRVEPSVLRRELMEHGYEELAIRGPHTLAVGNLPDVHKDPFDRMLVAQAQVEGYTLLTRDHQVAQYPGPIRLV</sequence>
<dbReference type="Proteomes" id="UP000000647">
    <property type="component" value="Chromosome"/>
</dbReference>
<dbReference type="Pfam" id="PF01850">
    <property type="entry name" value="PIN"/>
    <property type="match status" value="1"/>
</dbReference>
<dbReference type="InterPro" id="IPR029060">
    <property type="entry name" value="PIN-like_dom_sf"/>
</dbReference>
<keyword evidence="3" id="KW-1185">Reference proteome</keyword>
<dbReference type="PANTHER" id="PTHR36173:SF2">
    <property type="entry name" value="RIBONUCLEASE VAPC16"/>
    <property type="match status" value="1"/>
</dbReference>
<dbReference type="CDD" id="cd09872">
    <property type="entry name" value="PIN_Sll0205-like"/>
    <property type="match status" value="1"/>
</dbReference>
<dbReference type="OrthoDB" id="9798990at2"/>
<reference evidence="2 3" key="2">
    <citation type="journal article" date="2013" name="Stand. Genomic Sci.">
        <title>Complete genome sequence of Halorhodospira halophila SL1.</title>
        <authorList>
            <person name="Challacombe J.F."/>
            <person name="Majid S."/>
            <person name="Deole R."/>
            <person name="Brettin T.S."/>
            <person name="Bruce D."/>
            <person name="Delano S.F."/>
            <person name="Detter J.C."/>
            <person name="Gleasner C.D."/>
            <person name="Han C.S."/>
            <person name="Misra M."/>
            <person name="Reitenga K.G."/>
            <person name="Mikhailova N."/>
            <person name="Woyke T."/>
            <person name="Pitluck S."/>
            <person name="Nolan M."/>
            <person name="Land M.L."/>
            <person name="Saunders E."/>
            <person name="Tapia R."/>
            <person name="Lapidus A."/>
            <person name="Ivanova N."/>
            <person name="Hoff W.D."/>
        </authorList>
    </citation>
    <scope>NUCLEOTIDE SEQUENCE [LARGE SCALE GENOMIC DNA]</scope>
    <source>
        <strain evidence="3">DSM 244 / SL1</strain>
    </source>
</reference>
<name>A1WV53_HALHL</name>
<reference evidence="3" key="1">
    <citation type="submission" date="2006-12" db="EMBL/GenBank/DDBJ databases">
        <title>Complete sequence of Halorhodospira halophila SL1.</title>
        <authorList>
            <consortium name="US DOE Joint Genome Institute"/>
            <person name="Copeland A."/>
            <person name="Lucas S."/>
            <person name="Lapidus A."/>
            <person name="Barry K."/>
            <person name="Detter J.C."/>
            <person name="Glavina del Rio T."/>
            <person name="Hammon N."/>
            <person name="Israni S."/>
            <person name="Dalin E."/>
            <person name="Tice H."/>
            <person name="Pitluck S."/>
            <person name="Saunders E."/>
            <person name="Brettin T."/>
            <person name="Bruce D."/>
            <person name="Han C."/>
            <person name="Tapia R."/>
            <person name="Schmutz J."/>
            <person name="Larimer F."/>
            <person name="Land M."/>
            <person name="Hauser L."/>
            <person name="Kyrpides N."/>
            <person name="Mikhailova N."/>
            <person name="Hoff W."/>
            <person name="Richardson P."/>
        </authorList>
    </citation>
    <scope>NUCLEOTIDE SEQUENCE [LARGE SCALE GENOMIC DNA]</scope>
    <source>
        <strain evidence="3">DSM 244 / SL1</strain>
    </source>
</reference>
<dbReference type="InterPro" id="IPR052919">
    <property type="entry name" value="TA_system_RNase"/>
</dbReference>